<name>A0A3P3WDW2_9FLAO</name>
<evidence type="ECO:0000313" key="1">
    <source>
        <dbReference type="EMBL" id="RRJ92598.1"/>
    </source>
</evidence>
<keyword evidence="2" id="KW-1185">Reference proteome</keyword>
<sequence>MRNLSSAILVELMINTLSEFIERIFQKRKKTDSEKLNELNSKLKTQFDFSLFDISKNSSETLLSNLEKLDLIQIDEIIFSLFKISNSNSDQDFFQKFKSNSKLNERIMEIIIFTENNFNKLSLESSNIKNSLQHQLRLKP</sequence>
<proteinExistence type="predicted"/>
<dbReference type="RefSeq" id="WP_125012239.1">
    <property type="nucleotide sequence ID" value="NZ_RQVR01000005.1"/>
</dbReference>
<reference evidence="1 2" key="1">
    <citation type="submission" date="2018-11" db="EMBL/GenBank/DDBJ databases">
        <title>Flavobacterium sp. nov., YIM 102600 draft genome.</title>
        <authorList>
            <person name="Li G."/>
            <person name="Jiang Y."/>
        </authorList>
    </citation>
    <scope>NUCLEOTIDE SEQUENCE [LARGE SCALE GENOMIC DNA]</scope>
    <source>
        <strain evidence="1 2">YIM 102600</strain>
    </source>
</reference>
<dbReference type="AlphaFoldDB" id="A0A3P3WDW2"/>
<comment type="caution">
    <text evidence="1">The sequence shown here is derived from an EMBL/GenBank/DDBJ whole genome shotgun (WGS) entry which is preliminary data.</text>
</comment>
<evidence type="ECO:0000313" key="2">
    <source>
        <dbReference type="Proteomes" id="UP000271937"/>
    </source>
</evidence>
<gene>
    <name evidence="1" type="ORF">EG849_06345</name>
</gene>
<organism evidence="1 2">
    <name type="scientific">Flavobacterium macacae</name>
    <dbReference type="NCBI Taxonomy" id="2488993"/>
    <lineage>
        <taxon>Bacteria</taxon>
        <taxon>Pseudomonadati</taxon>
        <taxon>Bacteroidota</taxon>
        <taxon>Flavobacteriia</taxon>
        <taxon>Flavobacteriales</taxon>
        <taxon>Flavobacteriaceae</taxon>
        <taxon>Flavobacterium</taxon>
    </lineage>
</organism>
<dbReference type="OrthoDB" id="1450253at2"/>
<dbReference type="EMBL" id="RQVR01000005">
    <property type="protein sequence ID" value="RRJ92598.1"/>
    <property type="molecule type" value="Genomic_DNA"/>
</dbReference>
<protein>
    <submittedName>
        <fullName evidence="1">Uncharacterized protein</fullName>
    </submittedName>
</protein>
<dbReference type="Proteomes" id="UP000271937">
    <property type="component" value="Unassembled WGS sequence"/>
</dbReference>
<accession>A0A3P3WDW2</accession>